<sequence>MTAGTLFHSINLPLVQWFLALRLSNRYFGAISLLNPAG</sequence>
<accession>B7J4Q8</accession>
<dbReference type="Proteomes" id="UP000001362">
    <property type="component" value="Chromosome"/>
</dbReference>
<reference evidence="1 2" key="1">
    <citation type="journal article" date="2008" name="BMC Genomics">
        <title>Acidithiobacillus ferrooxidans metabolism: from genome sequence to industrial applications.</title>
        <authorList>
            <person name="Valdes J."/>
            <person name="Pedroso I."/>
            <person name="Quatrini R."/>
            <person name="Dodson R.J."/>
            <person name="Tettelin H."/>
            <person name="Blake R.II."/>
            <person name="Eisen J.A."/>
            <person name="Holmes D.S."/>
        </authorList>
    </citation>
    <scope>NUCLEOTIDE SEQUENCE [LARGE SCALE GENOMIC DNA]</scope>
    <source>
        <strain evidence="2">ATCC 23270 / DSM 14882 / CIP 104768 / NCIMB 8455</strain>
    </source>
</reference>
<evidence type="ECO:0000313" key="2">
    <source>
        <dbReference type="Proteomes" id="UP000001362"/>
    </source>
</evidence>
<name>B7J4Q8_ACIF2</name>
<dbReference type="EMBL" id="CP001219">
    <property type="protein sequence ID" value="ACK78547.1"/>
    <property type="molecule type" value="Genomic_DNA"/>
</dbReference>
<gene>
    <name evidence="1" type="ordered locus">AFE_2048</name>
</gene>
<dbReference type="PaxDb" id="243159-AFE_2048"/>
<dbReference type="AlphaFoldDB" id="B7J4Q8"/>
<organism evidence="1 2">
    <name type="scientific">Acidithiobacillus ferrooxidans (strain ATCC 23270 / DSM 14882 / CIP 104768 / NCIMB 8455)</name>
    <name type="common">Ferrobacillus ferrooxidans (strain ATCC 23270)</name>
    <dbReference type="NCBI Taxonomy" id="243159"/>
    <lineage>
        <taxon>Bacteria</taxon>
        <taxon>Pseudomonadati</taxon>
        <taxon>Pseudomonadota</taxon>
        <taxon>Acidithiobacillia</taxon>
        <taxon>Acidithiobacillales</taxon>
        <taxon>Acidithiobacillaceae</taxon>
        <taxon>Acidithiobacillus</taxon>
    </lineage>
</organism>
<dbReference type="KEGG" id="afr:AFE_2048"/>
<dbReference type="HOGENOM" id="CLU_3323426_0_0_6"/>
<protein>
    <submittedName>
        <fullName evidence="1">Uncharacterized protein</fullName>
    </submittedName>
</protein>
<proteinExistence type="predicted"/>
<evidence type="ECO:0000313" key="1">
    <source>
        <dbReference type="EMBL" id="ACK78547.1"/>
    </source>
</evidence>
<dbReference type="STRING" id="243159.AFE_2048"/>
<keyword evidence="2" id="KW-1185">Reference proteome</keyword>